<dbReference type="PANTHER" id="PTHR23019">
    <property type="entry name" value="NUCLEAR PORE MEMBRANE GLYCOPROTEIN GP210-RELATED"/>
    <property type="match status" value="1"/>
</dbReference>
<reference evidence="1 2" key="1">
    <citation type="journal article" date="2018" name="PLoS Genet.">
        <title>Population sequencing reveals clonal diversity and ancestral inbreeding in the grapevine cultivar Chardonnay.</title>
        <authorList>
            <person name="Roach M.J."/>
            <person name="Johnson D.L."/>
            <person name="Bohlmann J."/>
            <person name="van Vuuren H.J."/>
            <person name="Jones S.J."/>
            <person name="Pretorius I.S."/>
            <person name="Schmidt S.A."/>
            <person name="Borneman A.R."/>
        </authorList>
    </citation>
    <scope>NUCLEOTIDE SEQUENCE [LARGE SCALE GENOMIC DNA]</scope>
    <source>
        <strain evidence="2">cv. Chardonnay</strain>
        <tissue evidence="1">Leaf</tissue>
    </source>
</reference>
<sequence>MVACIVRATVIGFAGTVSGHGICSAAESSENVLTDAVRLQLVSSLRVTPEFKLLFFNSDAKVPTLLVDLANLSITGGSCFLDAVVNDSRVVDVIQPPPGLQCLQLIVAPKGWVLHL</sequence>
<evidence type="ECO:0000313" key="1">
    <source>
        <dbReference type="EMBL" id="RVW46485.1"/>
    </source>
</evidence>
<dbReference type="InterPro" id="IPR045197">
    <property type="entry name" value="NUP210-like"/>
</dbReference>
<name>A0A438EFN5_VITVI</name>
<gene>
    <name evidence="1" type="primary">GB210_6</name>
    <name evidence="1" type="ORF">CK203_067404</name>
</gene>
<organism evidence="1 2">
    <name type="scientific">Vitis vinifera</name>
    <name type="common">Grape</name>
    <dbReference type="NCBI Taxonomy" id="29760"/>
    <lineage>
        <taxon>Eukaryota</taxon>
        <taxon>Viridiplantae</taxon>
        <taxon>Streptophyta</taxon>
        <taxon>Embryophyta</taxon>
        <taxon>Tracheophyta</taxon>
        <taxon>Spermatophyta</taxon>
        <taxon>Magnoliopsida</taxon>
        <taxon>eudicotyledons</taxon>
        <taxon>Gunneridae</taxon>
        <taxon>Pentapetalae</taxon>
        <taxon>rosids</taxon>
        <taxon>Vitales</taxon>
        <taxon>Vitaceae</taxon>
        <taxon>Viteae</taxon>
        <taxon>Vitis</taxon>
    </lineage>
</organism>
<dbReference type="Proteomes" id="UP000288805">
    <property type="component" value="Unassembled WGS sequence"/>
</dbReference>
<dbReference type="EMBL" id="QGNW01001302">
    <property type="protein sequence ID" value="RVW46485.1"/>
    <property type="molecule type" value="Genomic_DNA"/>
</dbReference>
<protein>
    <submittedName>
        <fullName evidence="1">Nuclear pore complex protein GP210</fullName>
    </submittedName>
</protein>
<dbReference type="AlphaFoldDB" id="A0A438EFN5"/>
<proteinExistence type="predicted"/>
<comment type="caution">
    <text evidence="1">The sequence shown here is derived from an EMBL/GenBank/DDBJ whole genome shotgun (WGS) entry which is preliminary data.</text>
</comment>
<evidence type="ECO:0000313" key="2">
    <source>
        <dbReference type="Proteomes" id="UP000288805"/>
    </source>
</evidence>
<accession>A0A438EFN5</accession>
<dbReference type="PANTHER" id="PTHR23019:SF0">
    <property type="entry name" value="NUCLEAR PORE MEMBRANE GLYCOPROTEIN 210"/>
    <property type="match status" value="1"/>
</dbReference>